<feature type="region of interest" description="Disordered" evidence="1">
    <location>
        <begin position="42"/>
        <end position="165"/>
    </location>
</feature>
<dbReference type="InterPro" id="IPR028226">
    <property type="entry name" value="LIN37"/>
</dbReference>
<comment type="caution">
    <text evidence="2">The sequence shown here is derived from an EMBL/GenBank/DDBJ whole genome shotgun (WGS) entry which is preliminary data.</text>
</comment>
<evidence type="ECO:0000313" key="3">
    <source>
        <dbReference type="Proteomes" id="UP001604336"/>
    </source>
</evidence>
<feature type="compositionally biased region" description="Polar residues" evidence="1">
    <location>
        <begin position="42"/>
        <end position="55"/>
    </location>
</feature>
<feature type="compositionally biased region" description="Basic and acidic residues" evidence="1">
    <location>
        <begin position="320"/>
        <end position="331"/>
    </location>
</feature>
<evidence type="ECO:0000313" key="2">
    <source>
        <dbReference type="EMBL" id="KAL2491476.1"/>
    </source>
</evidence>
<sequence length="399" mass="44436">MTSVKLNQFHTTSYKNFIAGIKAYVNVMEYLLMYNYDHTGPSSSKFKNQSLSETQPSRHSSPPSPWRFPQLLHHLTLLPPPSPPQSPAATAPAATTRPLMPYPRPPNPHPHSQTPNLQPHPFYSSPSRQLPSNPNPSYAHLAPRPPQSDLHPRPQDPSQLLYPIASSGRGFLPRPVTMPAARPTSRPPLVFSALDLGQGNPSYVRPTQLQHALLGSGPSSGVTGVVVPGAAKGIPVSTSHHPKVGLSTTICDSNSFKDLRDRSRDDTITVIGNRKVRISENASLYALCRSWLRNGFPEETQPQYPDMIKCLPRPLPIAEQHSDSPGKKEGDKEEEEKDMESVEDISSKDLLQRHIKRAKRVRSRLREDRLQRIARYKTRLSLLLPPMVEQHVKNESAAN</sequence>
<dbReference type="EMBL" id="JBFOLK010000008">
    <property type="protein sequence ID" value="KAL2491476.1"/>
    <property type="molecule type" value="Genomic_DNA"/>
</dbReference>
<dbReference type="Pfam" id="PF15306">
    <property type="entry name" value="LIN37"/>
    <property type="match status" value="1"/>
</dbReference>
<feature type="region of interest" description="Disordered" evidence="1">
    <location>
        <begin position="316"/>
        <end position="348"/>
    </location>
</feature>
<evidence type="ECO:0000256" key="1">
    <source>
        <dbReference type="SAM" id="MobiDB-lite"/>
    </source>
</evidence>
<keyword evidence="3" id="KW-1185">Reference proteome</keyword>
<organism evidence="2 3">
    <name type="scientific">Abeliophyllum distichum</name>
    <dbReference type="NCBI Taxonomy" id="126358"/>
    <lineage>
        <taxon>Eukaryota</taxon>
        <taxon>Viridiplantae</taxon>
        <taxon>Streptophyta</taxon>
        <taxon>Embryophyta</taxon>
        <taxon>Tracheophyta</taxon>
        <taxon>Spermatophyta</taxon>
        <taxon>Magnoliopsida</taxon>
        <taxon>eudicotyledons</taxon>
        <taxon>Gunneridae</taxon>
        <taxon>Pentapetalae</taxon>
        <taxon>asterids</taxon>
        <taxon>lamiids</taxon>
        <taxon>Lamiales</taxon>
        <taxon>Oleaceae</taxon>
        <taxon>Forsythieae</taxon>
        <taxon>Abeliophyllum</taxon>
    </lineage>
</organism>
<dbReference type="PANTHER" id="PTHR37173:SF1">
    <property type="entry name" value="PROLINE-RICH FAMILY PROTEIN"/>
    <property type="match status" value="1"/>
</dbReference>
<protein>
    <submittedName>
        <fullName evidence="2">Proline-rich family protein</fullName>
    </submittedName>
</protein>
<gene>
    <name evidence="2" type="ORF">Adt_27104</name>
</gene>
<feature type="compositionally biased region" description="Low complexity" evidence="1">
    <location>
        <begin position="87"/>
        <end position="99"/>
    </location>
</feature>
<name>A0ABD1RTH4_9LAMI</name>
<reference evidence="3" key="1">
    <citation type="submission" date="2024-07" db="EMBL/GenBank/DDBJ databases">
        <title>Two chromosome-level genome assemblies of Korean endemic species Abeliophyllum distichum and Forsythia ovata (Oleaceae).</title>
        <authorList>
            <person name="Jang H."/>
        </authorList>
    </citation>
    <scope>NUCLEOTIDE SEQUENCE [LARGE SCALE GENOMIC DNA]</scope>
</reference>
<feature type="compositionally biased region" description="Polar residues" evidence="1">
    <location>
        <begin position="124"/>
        <end position="136"/>
    </location>
</feature>
<feature type="compositionally biased region" description="Acidic residues" evidence="1">
    <location>
        <begin position="332"/>
        <end position="343"/>
    </location>
</feature>
<accession>A0ABD1RTH4</accession>
<dbReference type="AlphaFoldDB" id="A0ABD1RTH4"/>
<proteinExistence type="predicted"/>
<feature type="compositionally biased region" description="Pro residues" evidence="1">
    <location>
        <begin position="100"/>
        <end position="109"/>
    </location>
</feature>
<dbReference type="PANTHER" id="PTHR37173">
    <property type="entry name" value="HYDROXYPROLINE-RICH GLYCOPROTEIN FAMILY PROTEIN"/>
    <property type="match status" value="1"/>
</dbReference>
<dbReference type="Proteomes" id="UP001604336">
    <property type="component" value="Unassembled WGS sequence"/>
</dbReference>